<feature type="domain" description="JmjC" evidence="2">
    <location>
        <begin position="107"/>
        <end position="254"/>
    </location>
</feature>
<evidence type="ECO:0000256" key="1">
    <source>
        <dbReference type="PROSITE-ProRule" id="PRU00023"/>
    </source>
</evidence>
<dbReference type="InterPro" id="IPR036770">
    <property type="entry name" value="Ankyrin_rpt-contain_sf"/>
</dbReference>
<dbReference type="InterPro" id="IPR002110">
    <property type="entry name" value="Ankyrin_rpt"/>
</dbReference>
<evidence type="ECO:0000313" key="3">
    <source>
        <dbReference type="EMBL" id="SKD10536.1"/>
    </source>
</evidence>
<dbReference type="InterPro" id="IPR003347">
    <property type="entry name" value="JmjC_dom"/>
</dbReference>
<dbReference type="SMART" id="SM00248">
    <property type="entry name" value="ANK"/>
    <property type="match status" value="2"/>
</dbReference>
<dbReference type="SUPFAM" id="SSF51197">
    <property type="entry name" value="Clavaminate synthase-like"/>
    <property type="match status" value="1"/>
</dbReference>
<organism evidence="3 4">
    <name type="scientific">Chitinophaga ginsengisegetis</name>
    <dbReference type="NCBI Taxonomy" id="393003"/>
    <lineage>
        <taxon>Bacteria</taxon>
        <taxon>Pseudomonadati</taxon>
        <taxon>Bacteroidota</taxon>
        <taxon>Chitinophagia</taxon>
        <taxon>Chitinophagales</taxon>
        <taxon>Chitinophagaceae</taxon>
        <taxon>Chitinophaga</taxon>
    </lineage>
</organism>
<gene>
    <name evidence="3" type="ORF">SAMN05660461_6457</name>
</gene>
<protein>
    <submittedName>
        <fullName evidence="3">Ankyrin repeat-containing protein</fullName>
    </submittedName>
</protein>
<dbReference type="Gene3D" id="1.25.40.20">
    <property type="entry name" value="Ankyrin repeat-containing domain"/>
    <property type="match status" value="1"/>
</dbReference>
<reference evidence="3 4" key="1">
    <citation type="submission" date="2017-02" db="EMBL/GenBank/DDBJ databases">
        <authorList>
            <person name="Peterson S.W."/>
        </authorList>
    </citation>
    <scope>NUCLEOTIDE SEQUENCE [LARGE SCALE GENOMIC DNA]</scope>
    <source>
        <strain evidence="3 4">DSM 18108</strain>
    </source>
</reference>
<dbReference type="PROSITE" id="PS50297">
    <property type="entry name" value="ANK_REP_REGION"/>
    <property type="match status" value="1"/>
</dbReference>
<dbReference type="SUPFAM" id="SSF48403">
    <property type="entry name" value="Ankyrin repeat"/>
    <property type="match status" value="1"/>
</dbReference>
<dbReference type="PROSITE" id="PS51184">
    <property type="entry name" value="JMJC"/>
    <property type="match status" value="1"/>
</dbReference>
<dbReference type="Proteomes" id="UP000190166">
    <property type="component" value="Unassembled WGS sequence"/>
</dbReference>
<dbReference type="RefSeq" id="WP_079473701.1">
    <property type="nucleotide sequence ID" value="NZ_FUZZ01000009.1"/>
</dbReference>
<evidence type="ECO:0000259" key="2">
    <source>
        <dbReference type="PROSITE" id="PS51184"/>
    </source>
</evidence>
<dbReference type="Gene3D" id="2.60.120.650">
    <property type="entry name" value="Cupin"/>
    <property type="match status" value="1"/>
</dbReference>
<keyword evidence="4" id="KW-1185">Reference proteome</keyword>
<dbReference type="SMART" id="SM00558">
    <property type="entry name" value="JmjC"/>
    <property type="match status" value="1"/>
</dbReference>
<name>A0A1T5PCX0_9BACT</name>
<keyword evidence="1" id="KW-0040">ANK repeat</keyword>
<proteinExistence type="predicted"/>
<accession>A0A1T5PCX0</accession>
<dbReference type="AlphaFoldDB" id="A0A1T5PCX0"/>
<dbReference type="Pfam" id="PF13621">
    <property type="entry name" value="Cupin_8"/>
    <property type="match status" value="1"/>
</dbReference>
<dbReference type="Pfam" id="PF12796">
    <property type="entry name" value="Ank_2"/>
    <property type="match status" value="1"/>
</dbReference>
<dbReference type="InterPro" id="IPR041667">
    <property type="entry name" value="Cupin_8"/>
</dbReference>
<evidence type="ECO:0000313" key="4">
    <source>
        <dbReference type="Proteomes" id="UP000190166"/>
    </source>
</evidence>
<feature type="repeat" description="ANK" evidence="1">
    <location>
        <begin position="278"/>
        <end position="310"/>
    </location>
</feature>
<dbReference type="PANTHER" id="PTHR12461">
    <property type="entry name" value="HYPOXIA-INDUCIBLE FACTOR 1 ALPHA INHIBITOR-RELATED"/>
    <property type="match status" value="1"/>
</dbReference>
<dbReference type="PROSITE" id="PS50088">
    <property type="entry name" value="ANK_REPEAT"/>
    <property type="match status" value="1"/>
</dbReference>
<dbReference type="PANTHER" id="PTHR12461:SF105">
    <property type="entry name" value="HYPOXIA-INDUCIBLE FACTOR 1-ALPHA INHIBITOR"/>
    <property type="match status" value="1"/>
</dbReference>
<sequence length="347" mass="39087">MKIAGNIDTVSVLSDADFNTFYYNRKPVVIKGGLEGTTCFSKWSVNYLKEKIGSTTVRVAYTEKGSYNYAIREVKWIGGPFDEVSDLFTLPASKGTSYYLAQLSIPGFFPMLMDDLEIPAFIRDGDILDKVNLWMGGAGCDSGLHYDNSHNFFYQVCGRKDMVLFSPEDTPLLYPSQLPGKWHMSEVELHDADVEQFPLFLQAQPYHCIVEPGDIIYIPTGWWHNVLSLDMSVSVNFWWHRFDIPIGKGIDMFSVPELSSFLQRFLQKGVDIDQPDAEGESLLMRAVDKGHVNFVDALLRNGASLASVNRKGESPVECAQKNGRRDIAGLLLKHAEQEANIKKLEKH</sequence>
<dbReference type="STRING" id="393003.SAMN05660461_6457"/>
<dbReference type="EMBL" id="FUZZ01000009">
    <property type="protein sequence ID" value="SKD10536.1"/>
    <property type="molecule type" value="Genomic_DNA"/>
</dbReference>